<dbReference type="SUPFAM" id="SSF88946">
    <property type="entry name" value="Sigma2 domain of RNA polymerase sigma factors"/>
    <property type="match status" value="1"/>
</dbReference>
<feature type="domain" description="DUF6596" evidence="7">
    <location>
        <begin position="182"/>
        <end position="282"/>
    </location>
</feature>
<name>A0A5B1LG49_9ACTN</name>
<dbReference type="Pfam" id="PF04542">
    <property type="entry name" value="Sigma70_r2"/>
    <property type="match status" value="1"/>
</dbReference>
<dbReference type="InterPro" id="IPR007627">
    <property type="entry name" value="RNA_pol_sigma70_r2"/>
</dbReference>
<dbReference type="InterPro" id="IPR036388">
    <property type="entry name" value="WH-like_DNA-bd_sf"/>
</dbReference>
<comment type="similarity">
    <text evidence="1">Belongs to the sigma-70 factor family. ECF subfamily.</text>
</comment>
<evidence type="ECO:0000256" key="3">
    <source>
        <dbReference type="ARBA" id="ARBA00023082"/>
    </source>
</evidence>
<dbReference type="GO" id="GO:0003677">
    <property type="term" value="F:DNA binding"/>
    <property type="evidence" value="ECO:0007669"/>
    <property type="project" value="InterPro"/>
</dbReference>
<accession>A0A5B1LG49</accession>
<dbReference type="GO" id="GO:0016987">
    <property type="term" value="F:sigma factor activity"/>
    <property type="evidence" value="ECO:0007669"/>
    <property type="project" value="UniProtKB-KW"/>
</dbReference>
<evidence type="ECO:0000313" key="8">
    <source>
        <dbReference type="EMBL" id="KAA1418659.1"/>
    </source>
</evidence>
<keyword evidence="4" id="KW-0804">Transcription</keyword>
<dbReference type="Pfam" id="PF20239">
    <property type="entry name" value="DUF6596"/>
    <property type="match status" value="1"/>
</dbReference>
<feature type="domain" description="RNA polymerase sigma-70 region 2" evidence="5">
    <location>
        <begin position="13"/>
        <end position="78"/>
    </location>
</feature>
<dbReference type="InterPro" id="IPR013325">
    <property type="entry name" value="RNA_pol_sigma_r2"/>
</dbReference>
<dbReference type="InterPro" id="IPR046531">
    <property type="entry name" value="DUF6596"/>
</dbReference>
<reference evidence="8 9" key="2">
    <citation type="submission" date="2019-09" db="EMBL/GenBank/DDBJ databases">
        <authorList>
            <person name="Jin C."/>
        </authorList>
    </citation>
    <scope>NUCLEOTIDE SEQUENCE [LARGE SCALE GENOMIC DNA]</scope>
    <source>
        <strain evidence="8 9">BN130099</strain>
    </source>
</reference>
<reference evidence="8 9" key="1">
    <citation type="submission" date="2019-09" db="EMBL/GenBank/DDBJ databases">
        <title>Nocardioides panacisoli sp. nov., isolated from the soil of a ginseng field.</title>
        <authorList>
            <person name="Cho C."/>
        </authorList>
    </citation>
    <scope>NUCLEOTIDE SEQUENCE [LARGE SCALE GENOMIC DNA]</scope>
    <source>
        <strain evidence="8 9">BN130099</strain>
    </source>
</reference>
<proteinExistence type="inferred from homology"/>
<sequence length="416" mass="45289">MTTSDGLLAATIREESGRLVTALYRRFGDFDVAEEAVQGAVAEALVAWRRDGEPRNPAAWLTTAAQRNALDLLRSSGRRARTAERLAAGSDDVAPGADEVAAIDPDDRLPLLFACCHPALAPEARLALTLRAVIGLTTPQIARAFLVNEQTLAQRIVRAKRKIVATGIELKVPEEIHDLDARLTDVLAVIYLAYNEAFVASTGSTHDRDLGADAVWLAEVVARSLPDQAEAWGLAALLRIQHGRAAARFTPTGDLVLLRDQDRSLWDASAFKQAGEHLARAASLHSPGRLQLQAAIAMCHAEAASWADTDWLQIVTLYGFLIREDASPVVRLNGAIALAQFGPEQTEIALRDIDRLADELAGYHLWHATRAELLRMLGRDDDAAAADTRALELTTNDAERRLIQTRLRKHPLTDGS</sequence>
<evidence type="ECO:0000256" key="1">
    <source>
        <dbReference type="ARBA" id="ARBA00010641"/>
    </source>
</evidence>
<dbReference type="EMBL" id="VUJV01000003">
    <property type="protein sequence ID" value="KAA1418659.1"/>
    <property type="molecule type" value="Genomic_DNA"/>
</dbReference>
<dbReference type="PANTHER" id="PTHR47756">
    <property type="entry name" value="BLL6612 PROTEIN-RELATED"/>
    <property type="match status" value="1"/>
</dbReference>
<dbReference type="InterPro" id="IPR013249">
    <property type="entry name" value="RNA_pol_sigma70_r4_t2"/>
</dbReference>
<comment type="caution">
    <text evidence="8">The sequence shown here is derived from an EMBL/GenBank/DDBJ whole genome shotgun (WGS) entry which is preliminary data.</text>
</comment>
<dbReference type="SUPFAM" id="SSF88659">
    <property type="entry name" value="Sigma3 and sigma4 domains of RNA polymerase sigma factors"/>
    <property type="match status" value="1"/>
</dbReference>
<dbReference type="InterPro" id="IPR013324">
    <property type="entry name" value="RNA_pol_sigma_r3/r4-like"/>
</dbReference>
<keyword evidence="2" id="KW-0805">Transcription regulation</keyword>
<evidence type="ECO:0000259" key="5">
    <source>
        <dbReference type="Pfam" id="PF04542"/>
    </source>
</evidence>
<evidence type="ECO:0000259" key="6">
    <source>
        <dbReference type="Pfam" id="PF08281"/>
    </source>
</evidence>
<dbReference type="AlphaFoldDB" id="A0A5B1LG49"/>
<keyword evidence="9" id="KW-1185">Reference proteome</keyword>
<protein>
    <submittedName>
        <fullName evidence="8">RNA polymerase sigma factor</fullName>
    </submittedName>
</protein>
<dbReference type="PANTHER" id="PTHR47756:SF2">
    <property type="entry name" value="BLL6612 PROTEIN"/>
    <property type="match status" value="1"/>
</dbReference>
<gene>
    <name evidence="8" type="ORF">F0U44_09175</name>
</gene>
<dbReference type="Gene3D" id="1.10.10.10">
    <property type="entry name" value="Winged helix-like DNA-binding domain superfamily/Winged helix DNA-binding domain"/>
    <property type="match status" value="1"/>
</dbReference>
<organism evidence="8 9">
    <name type="scientific">Nocardioides humilatus</name>
    <dbReference type="NCBI Taxonomy" id="2607660"/>
    <lineage>
        <taxon>Bacteria</taxon>
        <taxon>Bacillati</taxon>
        <taxon>Actinomycetota</taxon>
        <taxon>Actinomycetes</taxon>
        <taxon>Propionibacteriales</taxon>
        <taxon>Nocardioidaceae</taxon>
        <taxon>Nocardioides</taxon>
    </lineage>
</organism>
<dbReference type="Gene3D" id="1.10.1740.10">
    <property type="match status" value="1"/>
</dbReference>
<feature type="domain" description="RNA polymerase sigma factor 70 region 4 type 2" evidence="6">
    <location>
        <begin position="113"/>
        <end position="163"/>
    </location>
</feature>
<evidence type="ECO:0000259" key="7">
    <source>
        <dbReference type="Pfam" id="PF20239"/>
    </source>
</evidence>
<dbReference type="Proteomes" id="UP000325003">
    <property type="component" value="Unassembled WGS sequence"/>
</dbReference>
<dbReference type="Pfam" id="PF08281">
    <property type="entry name" value="Sigma70_r4_2"/>
    <property type="match status" value="1"/>
</dbReference>
<evidence type="ECO:0000313" key="9">
    <source>
        <dbReference type="Proteomes" id="UP000325003"/>
    </source>
</evidence>
<dbReference type="GO" id="GO:0006352">
    <property type="term" value="P:DNA-templated transcription initiation"/>
    <property type="evidence" value="ECO:0007669"/>
    <property type="project" value="InterPro"/>
</dbReference>
<evidence type="ECO:0000256" key="2">
    <source>
        <dbReference type="ARBA" id="ARBA00023015"/>
    </source>
</evidence>
<keyword evidence="3" id="KW-0731">Sigma factor</keyword>
<evidence type="ECO:0000256" key="4">
    <source>
        <dbReference type="ARBA" id="ARBA00023163"/>
    </source>
</evidence>
<dbReference type="RefSeq" id="WP_149727999.1">
    <property type="nucleotide sequence ID" value="NZ_VUJV01000003.1"/>
</dbReference>